<evidence type="ECO:0000256" key="6">
    <source>
        <dbReference type="SAM" id="Phobius"/>
    </source>
</evidence>
<organism evidence="8 9">
    <name type="scientific">Gallaecimonas xiamenensis 3-C-1</name>
    <dbReference type="NCBI Taxonomy" id="745411"/>
    <lineage>
        <taxon>Bacteria</taxon>
        <taxon>Pseudomonadati</taxon>
        <taxon>Pseudomonadota</taxon>
        <taxon>Gammaproteobacteria</taxon>
        <taxon>Enterobacterales</taxon>
        <taxon>Gallaecimonadaceae</taxon>
        <taxon>Gallaecimonas</taxon>
    </lineage>
</organism>
<evidence type="ECO:0000313" key="9">
    <source>
        <dbReference type="Proteomes" id="UP000006755"/>
    </source>
</evidence>
<dbReference type="PANTHER" id="PTHR43124:SF10">
    <property type="entry name" value="PURINE EFFLUX PUMP PBUE"/>
    <property type="match status" value="1"/>
</dbReference>
<evidence type="ECO:0000313" key="8">
    <source>
        <dbReference type="EMBL" id="EKE70630.1"/>
    </source>
</evidence>
<evidence type="ECO:0000256" key="4">
    <source>
        <dbReference type="ARBA" id="ARBA00022989"/>
    </source>
</evidence>
<dbReference type="Gene3D" id="1.20.1250.20">
    <property type="entry name" value="MFS general substrate transporter like domains"/>
    <property type="match status" value="1"/>
</dbReference>
<feature type="transmembrane region" description="Helical" evidence="6">
    <location>
        <begin position="365"/>
        <end position="386"/>
    </location>
</feature>
<dbReference type="PROSITE" id="PS50850">
    <property type="entry name" value="MFS"/>
    <property type="match status" value="1"/>
</dbReference>
<dbReference type="RefSeq" id="WP_008485579.1">
    <property type="nucleotide sequence ID" value="NZ_AMRI01000020.1"/>
</dbReference>
<feature type="transmembrane region" description="Helical" evidence="6">
    <location>
        <begin position="140"/>
        <end position="159"/>
    </location>
</feature>
<feature type="transmembrane region" description="Helical" evidence="6">
    <location>
        <begin position="48"/>
        <end position="65"/>
    </location>
</feature>
<feature type="transmembrane region" description="Helical" evidence="6">
    <location>
        <begin position="269"/>
        <end position="291"/>
    </location>
</feature>
<dbReference type="eggNOG" id="COG2814">
    <property type="taxonomic scope" value="Bacteria"/>
</dbReference>
<comment type="subcellular location">
    <subcellularLocation>
        <location evidence="1">Cell membrane</location>
        <topology evidence="1">Multi-pass membrane protein</topology>
    </subcellularLocation>
</comment>
<dbReference type="Proteomes" id="UP000006755">
    <property type="component" value="Unassembled WGS sequence"/>
</dbReference>
<dbReference type="STRING" id="745411.B3C1_13868"/>
<feature type="transmembrane region" description="Helical" evidence="6">
    <location>
        <begin position="165"/>
        <end position="184"/>
    </location>
</feature>
<keyword evidence="3 6" id="KW-0812">Transmembrane</keyword>
<dbReference type="EMBL" id="AMRI01000020">
    <property type="protein sequence ID" value="EKE70630.1"/>
    <property type="molecule type" value="Genomic_DNA"/>
</dbReference>
<dbReference type="PATRIC" id="fig|745411.4.peg.2735"/>
<keyword evidence="5 6" id="KW-0472">Membrane</keyword>
<gene>
    <name evidence="8" type="ORF">B3C1_13868</name>
</gene>
<dbReference type="PANTHER" id="PTHR43124">
    <property type="entry name" value="PURINE EFFLUX PUMP PBUE"/>
    <property type="match status" value="1"/>
</dbReference>
<keyword evidence="9" id="KW-1185">Reference proteome</keyword>
<dbReference type="GO" id="GO:0022857">
    <property type="term" value="F:transmembrane transporter activity"/>
    <property type="evidence" value="ECO:0007669"/>
    <property type="project" value="InterPro"/>
</dbReference>
<feature type="transmembrane region" description="Helical" evidence="6">
    <location>
        <begin position="77"/>
        <end position="95"/>
    </location>
</feature>
<protein>
    <submittedName>
        <fullName evidence="8">Major facilitator family protein MmrA</fullName>
    </submittedName>
</protein>
<feature type="transmembrane region" description="Helical" evidence="6">
    <location>
        <begin position="101"/>
        <end position="120"/>
    </location>
</feature>
<evidence type="ECO:0000259" key="7">
    <source>
        <dbReference type="PROSITE" id="PS50850"/>
    </source>
</evidence>
<dbReference type="SUPFAM" id="SSF103473">
    <property type="entry name" value="MFS general substrate transporter"/>
    <property type="match status" value="1"/>
</dbReference>
<evidence type="ECO:0000256" key="2">
    <source>
        <dbReference type="ARBA" id="ARBA00022475"/>
    </source>
</evidence>
<dbReference type="AlphaFoldDB" id="K2JZC3"/>
<keyword evidence="4 6" id="KW-1133">Transmembrane helix</keyword>
<reference evidence="8 9" key="1">
    <citation type="journal article" date="2012" name="J. Bacteriol.">
        <title>Genome Sequence of Gallaecimonas xiamenensis Type Strain 3-C-1.</title>
        <authorList>
            <person name="Lai Q."/>
            <person name="Wang L."/>
            <person name="Wang W."/>
            <person name="Shao Z."/>
        </authorList>
    </citation>
    <scope>NUCLEOTIDE SEQUENCE [LARGE SCALE GENOMIC DNA]</scope>
    <source>
        <strain evidence="8 9">3-C-1</strain>
    </source>
</reference>
<evidence type="ECO:0000256" key="1">
    <source>
        <dbReference type="ARBA" id="ARBA00004651"/>
    </source>
</evidence>
<feature type="transmembrane region" description="Helical" evidence="6">
    <location>
        <begin position="338"/>
        <end position="359"/>
    </location>
</feature>
<feature type="transmembrane region" description="Helical" evidence="6">
    <location>
        <begin position="297"/>
        <end position="317"/>
    </location>
</feature>
<dbReference type="Pfam" id="PF07690">
    <property type="entry name" value="MFS_1"/>
    <property type="match status" value="1"/>
</dbReference>
<feature type="transmembrane region" description="Helical" evidence="6">
    <location>
        <begin position="208"/>
        <end position="231"/>
    </location>
</feature>
<comment type="caution">
    <text evidence="8">The sequence shown here is derived from an EMBL/GenBank/DDBJ whole genome shotgun (WGS) entry which is preliminary data.</text>
</comment>
<proteinExistence type="predicted"/>
<dbReference type="InterPro" id="IPR011701">
    <property type="entry name" value="MFS"/>
</dbReference>
<feature type="transmembrane region" description="Helical" evidence="6">
    <location>
        <begin position="243"/>
        <end position="262"/>
    </location>
</feature>
<accession>K2JZC3</accession>
<dbReference type="InterPro" id="IPR036259">
    <property type="entry name" value="MFS_trans_sf"/>
</dbReference>
<sequence>MNPKAMPKCWLLLGCMTLFLMALDGLILVPFGAAIATQAGVGAGSAGYLTGAYALAAALSSLLLARFRVWGGNNQALVLASLLGLGVSTLLFTAVQAFPALLALRALAGFSAGVLAVANLRYQLLVGQGAEIKQRSAKLLSMYPLALTLGVPGLLWLSGTQNWRLGLQLLGGLCLVLCLAWAWAPRQQGTQPGQAGAPALDSRGRRRLAVAALLVFVTVLATFVMSTQLPVMLVQRLHSSDSLLQLSYLAGGAGTVLLMQAYGRYAQRLAFLPLMLALSLLMVASSALALFSLSSALAAAMFVLFMMASATRTLVVVSEVLAGADGAERPRLVALQNALQHGAVGVGGSLGSLALNHGLPGQLAYHQLLALGAVLTLLGPVCVWLWHRARGALATVAGPA</sequence>
<keyword evidence="2" id="KW-1003">Cell membrane</keyword>
<evidence type="ECO:0000256" key="3">
    <source>
        <dbReference type="ARBA" id="ARBA00022692"/>
    </source>
</evidence>
<name>K2JZC3_9GAMM</name>
<dbReference type="InterPro" id="IPR020846">
    <property type="entry name" value="MFS_dom"/>
</dbReference>
<dbReference type="InterPro" id="IPR050189">
    <property type="entry name" value="MFS_Efflux_Transporters"/>
</dbReference>
<feature type="domain" description="Major facilitator superfamily (MFS) profile" evidence="7">
    <location>
        <begin position="10"/>
        <end position="391"/>
    </location>
</feature>
<evidence type="ECO:0000256" key="5">
    <source>
        <dbReference type="ARBA" id="ARBA00023136"/>
    </source>
</evidence>
<dbReference type="GO" id="GO:0005886">
    <property type="term" value="C:plasma membrane"/>
    <property type="evidence" value="ECO:0007669"/>
    <property type="project" value="UniProtKB-SubCell"/>
</dbReference>